<feature type="compositionally biased region" description="Low complexity" evidence="1">
    <location>
        <begin position="274"/>
        <end position="284"/>
    </location>
</feature>
<feature type="chain" id="PRO_5036721061" evidence="2">
    <location>
        <begin position="24"/>
        <end position="396"/>
    </location>
</feature>
<keyword evidence="5" id="KW-1185">Reference proteome</keyword>
<comment type="caution">
    <text evidence="4">The sequence shown here is derived from an EMBL/GenBank/DDBJ whole genome shotgun (WGS) entry which is preliminary data.</text>
</comment>
<feature type="signal peptide" evidence="2">
    <location>
        <begin position="1"/>
        <end position="23"/>
    </location>
</feature>
<evidence type="ECO:0000313" key="4">
    <source>
        <dbReference type="EMBL" id="MBD2753057.1"/>
    </source>
</evidence>
<dbReference type="AlphaFoldDB" id="A0A927B0K3"/>
<feature type="region of interest" description="Disordered" evidence="1">
    <location>
        <begin position="274"/>
        <end position="307"/>
    </location>
</feature>
<evidence type="ECO:0000256" key="2">
    <source>
        <dbReference type="SAM" id="SignalP"/>
    </source>
</evidence>
<reference evidence="4" key="1">
    <citation type="submission" date="2020-09" db="EMBL/GenBank/DDBJ databases">
        <authorList>
            <person name="Kim M.K."/>
        </authorList>
    </citation>
    <scope>NUCLEOTIDE SEQUENCE</scope>
    <source>
        <strain evidence="4">BT704</strain>
    </source>
</reference>
<dbReference type="Gene3D" id="3.40.1420.30">
    <property type="match status" value="1"/>
</dbReference>
<dbReference type="Pfam" id="PF11396">
    <property type="entry name" value="PepSY_like"/>
    <property type="match status" value="1"/>
</dbReference>
<accession>A0A927B0K3</accession>
<dbReference type="EMBL" id="JACXAA010000003">
    <property type="protein sequence ID" value="MBD2753057.1"/>
    <property type="molecule type" value="Genomic_DNA"/>
</dbReference>
<feature type="domain" description="Putative beta-lactamase-inhibitor-like PepSY-like" evidence="3">
    <location>
        <begin position="122"/>
        <end position="183"/>
    </location>
</feature>
<dbReference type="Proteomes" id="UP000653797">
    <property type="component" value="Unassembled WGS sequence"/>
</dbReference>
<dbReference type="PROSITE" id="PS51257">
    <property type="entry name" value="PROKAR_LIPOPROTEIN"/>
    <property type="match status" value="1"/>
</dbReference>
<evidence type="ECO:0000313" key="5">
    <source>
        <dbReference type="Proteomes" id="UP000653797"/>
    </source>
</evidence>
<gene>
    <name evidence="4" type="ORF">IC230_09175</name>
</gene>
<dbReference type="InterPro" id="IPR021533">
    <property type="entry name" value="PepSY-like"/>
</dbReference>
<sequence>MKRTLLSVAILATLLTASCSKNAMMPDQTQAVETSSLFSARASAGLIALPTATLPANVKSYLDQNVAGYTLIKVEKMIQPGTTTYWGTKVTVLQNGAPVDYFFDTNGAPTTRPAGPRGEVVTRLTAAQLPASVSSYLSQTYAGYQLVVAESMQINGTVQEYRVQIVSNNQRIDVHFDGTGTFRDAHTAPGSLTTTHSVSYVSRDNLSTAIKTALSSTYAAYTYGWAEQHVHDGTTTYDVKLFSNNQPIVLHFDTSGALVAPAGPGVGGPASGTVVGGPTAPGSGTVVGGPTPPSSGTVVGGPAGPKPGALTAPVSGTLTPGAPANHQLILDATKLPSAITSYLQTNFSSYTYLAADLHTPPMGTSGEYNVDVAVGQQLYKLRFSAAGELLMAEARG</sequence>
<evidence type="ECO:0000259" key="3">
    <source>
        <dbReference type="Pfam" id="PF11396"/>
    </source>
</evidence>
<dbReference type="SUPFAM" id="SSF160574">
    <property type="entry name" value="BT0923-like"/>
    <property type="match status" value="1"/>
</dbReference>
<dbReference type="RefSeq" id="WP_191038699.1">
    <property type="nucleotide sequence ID" value="NZ_JACXAA010000003.1"/>
</dbReference>
<name>A0A927B0K3_9BACT</name>
<organism evidence="4 5">
    <name type="scientific">Spirosoma validum</name>
    <dbReference type="NCBI Taxonomy" id="2771355"/>
    <lineage>
        <taxon>Bacteria</taxon>
        <taxon>Pseudomonadati</taxon>
        <taxon>Bacteroidota</taxon>
        <taxon>Cytophagia</taxon>
        <taxon>Cytophagales</taxon>
        <taxon>Cytophagaceae</taxon>
        <taxon>Spirosoma</taxon>
    </lineage>
</organism>
<keyword evidence="2" id="KW-0732">Signal</keyword>
<evidence type="ECO:0000256" key="1">
    <source>
        <dbReference type="SAM" id="MobiDB-lite"/>
    </source>
</evidence>
<proteinExistence type="predicted"/>
<protein>
    <submittedName>
        <fullName evidence="4">PepSY-like domain-containing protein</fullName>
    </submittedName>
</protein>